<dbReference type="RefSeq" id="WP_303300098.1">
    <property type="nucleotide sequence ID" value="NZ_JAUOEL010000001.1"/>
</dbReference>
<dbReference type="PROSITE" id="PS50853">
    <property type="entry name" value="FN3"/>
    <property type="match status" value="2"/>
</dbReference>
<dbReference type="InterPro" id="IPR003961">
    <property type="entry name" value="FN3_dom"/>
</dbReference>
<dbReference type="CDD" id="cd00063">
    <property type="entry name" value="FN3"/>
    <property type="match status" value="2"/>
</dbReference>
<dbReference type="Pfam" id="PF18962">
    <property type="entry name" value="Por_Secre_tail"/>
    <property type="match status" value="1"/>
</dbReference>
<accession>A0ABT8WIQ6</accession>
<comment type="caution">
    <text evidence="4">The sequence shown here is derived from an EMBL/GenBank/DDBJ whole genome shotgun (WGS) entry which is preliminary data.</text>
</comment>
<keyword evidence="1 2" id="KW-0732">Signal</keyword>
<evidence type="ECO:0000256" key="2">
    <source>
        <dbReference type="SAM" id="SignalP"/>
    </source>
</evidence>
<evidence type="ECO:0000313" key="5">
    <source>
        <dbReference type="Proteomes" id="UP001176806"/>
    </source>
</evidence>
<dbReference type="Proteomes" id="UP001176806">
    <property type="component" value="Unassembled WGS sequence"/>
</dbReference>
<feature type="domain" description="Fibronectin type-III" evidence="3">
    <location>
        <begin position="525"/>
        <end position="612"/>
    </location>
</feature>
<dbReference type="InterPro" id="IPR026444">
    <property type="entry name" value="Secre_tail"/>
</dbReference>
<gene>
    <name evidence="4" type="ORF">Q4Q40_02495</name>
</gene>
<feature type="signal peptide" evidence="2">
    <location>
        <begin position="1"/>
        <end position="20"/>
    </location>
</feature>
<sequence length="1089" mass="116802">MKHKYLLLPLLFVFSFMAYAQENQNKAFYHGKISSVEHVSSMLSRPHDLTSPDNSFKEAKDKRSLGNQIISGKDPQTTNDYYLINKHEEEQSTQRAPASLVFDTYSSNSQPTDPSMAVGPNHVMVVFNTGFMVYDKSGNQLLGETSPNPAIFPSGGCCDLTVSYDNAADRWVLSFLGSGAQIAVSDGPNPLTAGWYVYNISAIQDYQKLSIWSDGYYITDNSSSSNKLWALERDVMLTGGSGAQIIGFNLPGIVTSGFYSPQVLNVTDANLPAPGGATIIYLQDDAWSGVSQDHIKVWTADLDWNNPGSSTVSNSQEINTTPFISVFDNGSFSNLSQPGGGATIDALQATIMNQAQFRKFATHNSALFNFVVDTDASSGELAGIRWYEFRQSGDNQPWSLYQEGTYTAPDGRHAWTASLAMDGQGNIGMGYTSMSGPTTPTTVRVSSYFTGRLSSDPLGTMTSAEELIANGNGNIPSYRYGDYSKIDVDPSDDSSFWYITEYVNGSRKGVVGKFQIEAGIPDTEAPTDPTNMAASNITASGATLSWIASTDNVGVVLYNISIDGTVVGTSTTTSFNVTGLSPSTSYVASVTAQDAAGNVSGNDTVSFTTIAGNVNYCSSASTNINDEFIGNVQLNTINNNSGGQFYSDFTSISTNLNEGETYTVTVVPTWPGSTYSEAYAVWIDYNNNGSFDDTGELVWSKAPSTDTSNSGSFTVPNGTSGTSVRMRVSLKYNGIPTSCETFTYGEVEDYTINLGTGTPDTEAPTDPTNMSASNITASGATLSWIASTDNVGVVLYNISIGGTLVGTSTTTSFNVTGLSPSTPYVASVTAQDAAGNVSGNDTVSFTTIANNINYCSSASTNIDDEFIGNVQLNTINNNSGGQFYSDFTSISTNLNEGDTYTVTVVPTWTGTTYPEAYAVWIDYNNNGSFDDTGELVWSKSPSTDTSNSGTFTVPNGTSGTSVRMRVSLKYNGIPTSCETFTYGEVEDYTINLGIGNSVNTNAKALKTFTETSNKNINMYPNPANSRLTIDILENGFDEITIFTSTGAIIKKVKPSKGSHSIDVSQFMSGMYFVRFVSKRLATTKRFIKQ</sequence>
<evidence type="ECO:0000259" key="3">
    <source>
        <dbReference type="PROSITE" id="PS50853"/>
    </source>
</evidence>
<feature type="chain" id="PRO_5045527778" evidence="2">
    <location>
        <begin position="21"/>
        <end position="1089"/>
    </location>
</feature>
<proteinExistence type="predicted"/>
<dbReference type="EMBL" id="JAUOEL010000001">
    <property type="protein sequence ID" value="MDO5973041.1"/>
    <property type="molecule type" value="Genomic_DNA"/>
</dbReference>
<evidence type="ECO:0000313" key="4">
    <source>
        <dbReference type="EMBL" id="MDO5973041.1"/>
    </source>
</evidence>
<dbReference type="NCBIfam" id="TIGR04183">
    <property type="entry name" value="Por_Secre_tail"/>
    <property type="match status" value="1"/>
</dbReference>
<evidence type="ECO:0000256" key="1">
    <source>
        <dbReference type="ARBA" id="ARBA00022729"/>
    </source>
</evidence>
<keyword evidence="5" id="KW-1185">Reference proteome</keyword>
<dbReference type="Pfam" id="PF00041">
    <property type="entry name" value="fn3"/>
    <property type="match status" value="2"/>
</dbReference>
<reference evidence="4" key="1">
    <citation type="submission" date="2023-07" db="EMBL/GenBank/DDBJ databases">
        <title>Two novel species in the genus Flavivirga.</title>
        <authorList>
            <person name="Kwon K."/>
        </authorList>
    </citation>
    <scope>NUCLEOTIDE SEQUENCE</scope>
    <source>
        <strain evidence="4">KACC 14158</strain>
    </source>
</reference>
<dbReference type="InterPro" id="IPR045474">
    <property type="entry name" value="GEVED"/>
</dbReference>
<organism evidence="4 5">
    <name type="scientific">Flavivirga jejuensis</name>
    <dbReference type="NCBI Taxonomy" id="870487"/>
    <lineage>
        <taxon>Bacteria</taxon>
        <taxon>Pseudomonadati</taxon>
        <taxon>Bacteroidota</taxon>
        <taxon>Flavobacteriia</taxon>
        <taxon>Flavobacteriales</taxon>
        <taxon>Flavobacteriaceae</taxon>
        <taxon>Flavivirga</taxon>
    </lineage>
</organism>
<dbReference type="Pfam" id="PF20009">
    <property type="entry name" value="GEVED"/>
    <property type="match status" value="2"/>
</dbReference>
<dbReference type="InterPro" id="IPR036116">
    <property type="entry name" value="FN3_sf"/>
</dbReference>
<dbReference type="SUPFAM" id="SSF49265">
    <property type="entry name" value="Fibronectin type III"/>
    <property type="match status" value="1"/>
</dbReference>
<protein>
    <submittedName>
        <fullName evidence="4">GEVED domain-containing protein</fullName>
    </submittedName>
</protein>
<dbReference type="SMART" id="SM00060">
    <property type="entry name" value="FN3"/>
    <property type="match status" value="2"/>
</dbReference>
<dbReference type="InterPro" id="IPR013783">
    <property type="entry name" value="Ig-like_fold"/>
</dbReference>
<name>A0ABT8WIQ6_9FLAO</name>
<dbReference type="Gene3D" id="2.60.40.10">
    <property type="entry name" value="Immunoglobulins"/>
    <property type="match status" value="2"/>
</dbReference>
<feature type="domain" description="Fibronectin type-III" evidence="3">
    <location>
        <begin position="763"/>
        <end position="850"/>
    </location>
</feature>